<accession>A0A4U6R220</accession>
<evidence type="ECO:0000313" key="7">
    <source>
        <dbReference type="Proteomes" id="UP000308488"/>
    </source>
</evidence>
<evidence type="ECO:0000259" key="5">
    <source>
        <dbReference type="PROSITE" id="PS50977"/>
    </source>
</evidence>
<dbReference type="PANTHER" id="PTHR47506:SF1">
    <property type="entry name" value="HTH-TYPE TRANSCRIPTIONAL REGULATOR YJDC"/>
    <property type="match status" value="1"/>
</dbReference>
<evidence type="ECO:0000313" key="6">
    <source>
        <dbReference type="EMBL" id="TKV67433.1"/>
    </source>
</evidence>
<dbReference type="Proteomes" id="UP000308488">
    <property type="component" value="Unassembled WGS sequence"/>
</dbReference>
<evidence type="ECO:0000256" key="1">
    <source>
        <dbReference type="ARBA" id="ARBA00023015"/>
    </source>
</evidence>
<dbReference type="SUPFAM" id="SSF46689">
    <property type="entry name" value="Homeodomain-like"/>
    <property type="match status" value="1"/>
</dbReference>
<protein>
    <submittedName>
        <fullName evidence="6">TetR/AcrR family transcriptional regulator</fullName>
    </submittedName>
</protein>
<dbReference type="SUPFAM" id="SSF48498">
    <property type="entry name" value="Tetracyclin repressor-like, C-terminal domain"/>
    <property type="match status" value="1"/>
</dbReference>
<feature type="DNA-binding region" description="H-T-H motif" evidence="4">
    <location>
        <begin position="28"/>
        <end position="47"/>
    </location>
</feature>
<dbReference type="PANTHER" id="PTHR47506">
    <property type="entry name" value="TRANSCRIPTIONAL REGULATORY PROTEIN"/>
    <property type="match status" value="1"/>
</dbReference>
<dbReference type="AlphaFoldDB" id="A0A4U6R220"/>
<evidence type="ECO:0000256" key="2">
    <source>
        <dbReference type="ARBA" id="ARBA00023125"/>
    </source>
</evidence>
<feature type="domain" description="HTH tetR-type" evidence="5">
    <location>
        <begin position="5"/>
        <end position="65"/>
    </location>
</feature>
<keyword evidence="1" id="KW-0805">Transcription regulation</keyword>
<dbReference type="InterPro" id="IPR001647">
    <property type="entry name" value="HTH_TetR"/>
</dbReference>
<dbReference type="Pfam" id="PF00440">
    <property type="entry name" value="TetR_N"/>
    <property type="match status" value="1"/>
</dbReference>
<comment type="caution">
    <text evidence="6">The sequence shown here is derived from an EMBL/GenBank/DDBJ whole genome shotgun (WGS) entry which is preliminary data.</text>
</comment>
<dbReference type="InterPro" id="IPR009057">
    <property type="entry name" value="Homeodomain-like_sf"/>
</dbReference>
<keyword evidence="7" id="KW-1185">Reference proteome</keyword>
<evidence type="ECO:0000256" key="3">
    <source>
        <dbReference type="ARBA" id="ARBA00023163"/>
    </source>
</evidence>
<dbReference type="PROSITE" id="PS50977">
    <property type="entry name" value="HTH_TETR_2"/>
    <property type="match status" value="1"/>
</dbReference>
<dbReference type="InterPro" id="IPR036271">
    <property type="entry name" value="Tet_transcr_reg_TetR-rel_C_sf"/>
</dbReference>
<organism evidence="6 7">
    <name type="scientific">Marinobacter panjinensis</name>
    <dbReference type="NCBI Taxonomy" id="2576384"/>
    <lineage>
        <taxon>Bacteria</taxon>
        <taxon>Pseudomonadati</taxon>
        <taxon>Pseudomonadota</taxon>
        <taxon>Gammaproteobacteria</taxon>
        <taxon>Pseudomonadales</taxon>
        <taxon>Marinobacteraceae</taxon>
        <taxon>Marinobacter</taxon>
    </lineage>
</organism>
<sequence length="212" mass="23743">MDKGQATRERLLDITETSVLRKGFGATSIEEVIAEAGITKSGFLYHFSTKNALARALLLRYMAREDSLLDDVFARGRELTEDPLQGFLVGLKLLAEIMEDLPQAHPGCLVATYCYQESLFDRDVRELNRRIVLAWRVRFRTLLDAIYEHYAPRDDVDPDALADMVSTVIEGGLVLGKATGERAILPNQLMLLRSYFKLLFESRGRGIGSSSG</sequence>
<dbReference type="Gene3D" id="1.10.357.10">
    <property type="entry name" value="Tetracycline Repressor, domain 2"/>
    <property type="match status" value="1"/>
</dbReference>
<gene>
    <name evidence="6" type="ORF">FDP08_04695</name>
</gene>
<name>A0A4U6R220_9GAMM</name>
<dbReference type="OrthoDB" id="9798857at2"/>
<keyword evidence="2 4" id="KW-0238">DNA-binding</keyword>
<proteinExistence type="predicted"/>
<dbReference type="GO" id="GO:0003677">
    <property type="term" value="F:DNA binding"/>
    <property type="evidence" value="ECO:0007669"/>
    <property type="project" value="UniProtKB-UniRule"/>
</dbReference>
<reference evidence="6 7" key="1">
    <citation type="submission" date="2019-05" db="EMBL/GenBank/DDBJ databases">
        <title>Marinobacter panjinensis sp. nov., a moderately halophilic bacterium isolated from sea tidal flat environment.</title>
        <authorList>
            <person name="Yang W."/>
            <person name="An M."/>
            <person name="He W."/>
            <person name="Luo X."/>
            <person name="Zhu L."/>
            <person name="Chen G."/>
            <person name="Zhang Y."/>
            <person name="Wang Y."/>
        </authorList>
    </citation>
    <scope>NUCLEOTIDE SEQUENCE [LARGE SCALE GENOMIC DNA]</scope>
    <source>
        <strain evidence="6 7">PJ-16</strain>
    </source>
</reference>
<dbReference type="EMBL" id="SZYH01000001">
    <property type="protein sequence ID" value="TKV67433.1"/>
    <property type="molecule type" value="Genomic_DNA"/>
</dbReference>
<keyword evidence="3" id="KW-0804">Transcription</keyword>
<evidence type="ECO:0000256" key="4">
    <source>
        <dbReference type="PROSITE-ProRule" id="PRU00335"/>
    </source>
</evidence>
<dbReference type="RefSeq" id="WP_137434851.1">
    <property type="nucleotide sequence ID" value="NZ_JANRHC010000001.1"/>
</dbReference>